<reference evidence="7 8" key="1">
    <citation type="submission" date="2019-03" db="EMBL/GenBank/DDBJ databases">
        <title>Genomic Encyclopedia of Archaeal and Bacterial Type Strains, Phase II (KMG-II): from individual species to whole genera.</title>
        <authorList>
            <person name="Goeker M."/>
        </authorList>
    </citation>
    <scope>NUCLEOTIDE SEQUENCE [LARGE SCALE GENOMIC DNA]</scope>
    <source>
        <strain evidence="7 8">DSM 18435</strain>
    </source>
</reference>
<dbReference type="EMBL" id="SNYI01000002">
    <property type="protein sequence ID" value="TDQ30926.1"/>
    <property type="molecule type" value="Genomic_DNA"/>
</dbReference>
<dbReference type="Proteomes" id="UP000295468">
    <property type="component" value="Unassembled WGS sequence"/>
</dbReference>
<feature type="compositionally biased region" description="Acidic residues" evidence="5">
    <location>
        <begin position="331"/>
        <end position="340"/>
    </location>
</feature>
<dbReference type="PROSITE" id="PS50059">
    <property type="entry name" value="FKBP_PPIASE"/>
    <property type="match status" value="1"/>
</dbReference>
<dbReference type="PROSITE" id="PS51257">
    <property type="entry name" value="PROKAR_LIPOPROTEIN"/>
    <property type="match status" value="1"/>
</dbReference>
<evidence type="ECO:0000259" key="6">
    <source>
        <dbReference type="PROSITE" id="PS50059"/>
    </source>
</evidence>
<accession>A0A4R6TJD2</accession>
<gene>
    <name evidence="7" type="ORF">CLV82_1624</name>
</gene>
<evidence type="ECO:0000256" key="3">
    <source>
        <dbReference type="ARBA" id="ARBA00023110"/>
    </source>
</evidence>
<feature type="region of interest" description="Disordered" evidence="5">
    <location>
        <begin position="294"/>
        <end position="340"/>
    </location>
</feature>
<keyword evidence="8" id="KW-1185">Reference proteome</keyword>
<evidence type="ECO:0000313" key="8">
    <source>
        <dbReference type="Proteomes" id="UP000295468"/>
    </source>
</evidence>
<keyword evidence="3 4" id="KW-0697">Rotamase</keyword>
<dbReference type="SUPFAM" id="SSF54534">
    <property type="entry name" value="FKBP-like"/>
    <property type="match status" value="1"/>
</dbReference>
<name>A0A4R6TJD2_9FLAO</name>
<evidence type="ECO:0000256" key="2">
    <source>
        <dbReference type="ARBA" id="ARBA00013194"/>
    </source>
</evidence>
<dbReference type="InterPro" id="IPR001179">
    <property type="entry name" value="PPIase_FKBP_dom"/>
</dbReference>
<sequence length="340" mass="37163">MYLAAFKPESMQLNKIVFLALVSFSFIACNRDDGLGGISIAPRDLSEVVAEDEAAIKEYLQTHFYNYEEFNAPPADFDFRIKIDTIAGENADKIPLIEQVGSKTVSVRATEFNLNSDEVVDHTLYYLVAREGDNGNGLHPTIADSTFVRYKGSLLDGTVFDASTSTAIWFDLAQIQAPSQGARGFTEGMPFLQTGGAPVVNDDGTFTVEGYGVGLIIMPSGLGFYNVAQGQIPAYSPLMFEVDLFSLNRTDHDGDGIPSIDEDLDGNGFLYDDNTDQEAEDATGTFARRVNFLDDDDDQDGTLTRDEIIIDEEGNITFPDTDGDGIPNYLDPDDSDPVNE</sequence>
<evidence type="ECO:0000256" key="5">
    <source>
        <dbReference type="SAM" id="MobiDB-lite"/>
    </source>
</evidence>
<dbReference type="EC" id="5.2.1.8" evidence="2 4"/>
<organism evidence="7 8">
    <name type="scientific">Zeaxanthinibacter enoshimensis</name>
    <dbReference type="NCBI Taxonomy" id="392009"/>
    <lineage>
        <taxon>Bacteria</taxon>
        <taxon>Pseudomonadati</taxon>
        <taxon>Bacteroidota</taxon>
        <taxon>Flavobacteriia</taxon>
        <taxon>Flavobacteriales</taxon>
        <taxon>Flavobacteriaceae</taxon>
        <taxon>Zeaxanthinibacter</taxon>
    </lineage>
</organism>
<keyword evidence="4" id="KW-0413">Isomerase</keyword>
<dbReference type="Gene3D" id="3.10.50.40">
    <property type="match status" value="1"/>
</dbReference>
<evidence type="ECO:0000256" key="4">
    <source>
        <dbReference type="PROSITE-ProRule" id="PRU00277"/>
    </source>
</evidence>
<dbReference type="AlphaFoldDB" id="A0A4R6TJD2"/>
<evidence type="ECO:0000313" key="7">
    <source>
        <dbReference type="EMBL" id="TDQ30926.1"/>
    </source>
</evidence>
<dbReference type="InterPro" id="IPR046357">
    <property type="entry name" value="PPIase_dom_sf"/>
</dbReference>
<comment type="caution">
    <text evidence="7">The sequence shown here is derived from an EMBL/GenBank/DDBJ whole genome shotgun (WGS) entry which is preliminary data.</text>
</comment>
<feature type="domain" description="PPIase FKBP-type" evidence="6">
    <location>
        <begin position="143"/>
        <end position="248"/>
    </location>
</feature>
<evidence type="ECO:0000256" key="1">
    <source>
        <dbReference type="ARBA" id="ARBA00000971"/>
    </source>
</evidence>
<proteinExistence type="predicted"/>
<dbReference type="GO" id="GO:0003755">
    <property type="term" value="F:peptidyl-prolyl cis-trans isomerase activity"/>
    <property type="evidence" value="ECO:0007669"/>
    <property type="project" value="UniProtKB-KW"/>
</dbReference>
<comment type="catalytic activity">
    <reaction evidence="1 4">
        <text>[protein]-peptidylproline (omega=180) = [protein]-peptidylproline (omega=0)</text>
        <dbReference type="Rhea" id="RHEA:16237"/>
        <dbReference type="Rhea" id="RHEA-COMP:10747"/>
        <dbReference type="Rhea" id="RHEA-COMP:10748"/>
        <dbReference type="ChEBI" id="CHEBI:83833"/>
        <dbReference type="ChEBI" id="CHEBI:83834"/>
        <dbReference type="EC" id="5.2.1.8"/>
    </reaction>
</comment>
<protein>
    <recommendedName>
        <fullName evidence="2 4">peptidylprolyl isomerase</fullName>
        <ecNumber evidence="2 4">5.2.1.8</ecNumber>
    </recommendedName>
</protein>